<dbReference type="RefSeq" id="WP_296940528.1">
    <property type="nucleotide sequence ID" value="NZ_LT599032.1"/>
</dbReference>
<reference evidence="3" key="1">
    <citation type="submission" date="2016-04" db="EMBL/GenBank/DDBJ databases">
        <authorList>
            <person name="Evans L.H."/>
            <person name="Alamgir A."/>
            <person name="Owens N."/>
            <person name="Weber N.D."/>
            <person name="Virtaneva K."/>
            <person name="Barbian K."/>
            <person name="Babar A."/>
            <person name="Rosenke K."/>
        </authorList>
    </citation>
    <scope>NUCLEOTIDE SEQUENCE</scope>
    <source>
        <strain evidence="3">86-1</strain>
    </source>
</reference>
<dbReference type="InterPro" id="IPR013728">
    <property type="entry name" value="BT_3987-like_N"/>
</dbReference>
<feature type="domain" description="BT-3987-like N-terminal" evidence="2">
    <location>
        <begin position="294"/>
        <end position="403"/>
    </location>
</feature>
<dbReference type="Gene3D" id="2.60.40.1740">
    <property type="entry name" value="hypothetical protein (bacova_03559)"/>
    <property type="match status" value="2"/>
</dbReference>
<name>A0A212JES1_9BACT</name>
<feature type="domain" description="BT-3987-like N-terminal" evidence="2">
    <location>
        <begin position="43"/>
        <end position="141"/>
    </location>
</feature>
<gene>
    <name evidence="3" type="ORF">KL86DYS1_12044</name>
</gene>
<evidence type="ECO:0000313" key="3">
    <source>
        <dbReference type="EMBL" id="SBV97953.1"/>
    </source>
</evidence>
<dbReference type="AlphaFoldDB" id="A0A212JES1"/>
<dbReference type="PROSITE" id="PS51257">
    <property type="entry name" value="PROKAR_LIPOPROTEIN"/>
    <property type="match status" value="1"/>
</dbReference>
<evidence type="ECO:0000256" key="1">
    <source>
        <dbReference type="SAM" id="SignalP"/>
    </source>
</evidence>
<dbReference type="EMBL" id="FLUM01000001">
    <property type="protein sequence ID" value="SBV97953.1"/>
    <property type="molecule type" value="Genomic_DNA"/>
</dbReference>
<protein>
    <recommendedName>
        <fullName evidence="2">BT-3987-like N-terminal domain-containing protein</fullName>
    </recommendedName>
</protein>
<accession>A0A212JES1</accession>
<organism evidence="3">
    <name type="scientific">uncultured Dysgonomonas sp</name>
    <dbReference type="NCBI Taxonomy" id="206096"/>
    <lineage>
        <taxon>Bacteria</taxon>
        <taxon>Pseudomonadati</taxon>
        <taxon>Bacteroidota</taxon>
        <taxon>Bacteroidia</taxon>
        <taxon>Bacteroidales</taxon>
        <taxon>Dysgonomonadaceae</taxon>
        <taxon>Dysgonomonas</taxon>
        <taxon>environmental samples</taxon>
    </lineage>
</organism>
<evidence type="ECO:0000259" key="2">
    <source>
        <dbReference type="Pfam" id="PF08522"/>
    </source>
</evidence>
<sequence>MKMKHYFLAILALLMSACGDLMNPIPTIDINPAFSNSGFTNATIISQNESDTYKMTYARVNGISRELTMNLTVDESALSKYNQENNTDYKLLPSDCYTMPANAKFEVKSKNANFDVTIYSKKLYEAAGSIDAASKYVLPIKGITDEKDGVDANENKNTVLLHINMLASTVTPNIPESPVNLYFAKGSEAQEEITIEAALNFTGIDANLISVKVDDKAPLLESGEYSLLPAANYSFGKAIVASDGGISIKGKINAIGLSDENKYILPCYFYSSDPKYAIKQDSPIYYSVNVADLEVSITDASATKAKEAYSSIASISGSVNVTINTMIGSDLSINFSYDPSLISAFNTKNNQNYLTLPEGSVEITNGKIEAGNKAINIPYKLDISKLTLADGKHYLVPLVIQEEDLEMGAVTGSKVIYLDVTKTLVGEYNREVIVNQRTRNVGNTIWEASKCQRAGDAAWDAVIATAQYGFGGDGDWYAVLFSVTGEDMTGMANCKKIKIFTFLELIEGDGSNKVTENKSYFNTVTGEVYIDCYVYESWFAKSYKETYSFKRK</sequence>
<feature type="signal peptide" evidence="1">
    <location>
        <begin position="1"/>
        <end position="23"/>
    </location>
</feature>
<proteinExistence type="predicted"/>
<feature type="chain" id="PRO_5012307123" description="BT-3987-like N-terminal domain-containing protein" evidence="1">
    <location>
        <begin position="24"/>
        <end position="552"/>
    </location>
</feature>
<dbReference type="Pfam" id="PF08522">
    <property type="entry name" value="BT_3987-like_N"/>
    <property type="match status" value="2"/>
</dbReference>
<keyword evidence="1" id="KW-0732">Signal</keyword>